<evidence type="ECO:0000313" key="2">
    <source>
        <dbReference type="EMBL" id="GFJ91373.1"/>
    </source>
</evidence>
<sequence length="154" mass="16713">MKDRWLPIGVLAGVLFAVNVAARLVARVGFDNKTEAQDRISLGMFVVIGLILATMAFIWGRRHPTARWIADIGAAALAAMLLTIFVGPFISGDTPFAGGAGEFFSQVWLYGGFAIGGSLVGYLLLVALGLDYRSQSLKRYAETKLAKPRRPVRR</sequence>
<evidence type="ECO:0008006" key="4">
    <source>
        <dbReference type="Google" id="ProtNLM"/>
    </source>
</evidence>
<comment type="caution">
    <text evidence="2">The sequence shown here is derived from an EMBL/GenBank/DDBJ whole genome shotgun (WGS) entry which is preliminary data.</text>
</comment>
<feature type="transmembrane region" description="Helical" evidence="1">
    <location>
        <begin position="72"/>
        <end position="90"/>
    </location>
</feature>
<keyword evidence="1" id="KW-0812">Transmembrane</keyword>
<evidence type="ECO:0000256" key="1">
    <source>
        <dbReference type="SAM" id="Phobius"/>
    </source>
</evidence>
<keyword evidence="1" id="KW-0472">Membrane</keyword>
<organism evidence="2 3">
    <name type="scientific">Phytohabitans rumicis</name>
    <dbReference type="NCBI Taxonomy" id="1076125"/>
    <lineage>
        <taxon>Bacteria</taxon>
        <taxon>Bacillati</taxon>
        <taxon>Actinomycetota</taxon>
        <taxon>Actinomycetes</taxon>
        <taxon>Micromonosporales</taxon>
        <taxon>Micromonosporaceae</taxon>
    </lineage>
</organism>
<keyword evidence="1" id="KW-1133">Transmembrane helix</keyword>
<accession>A0A6V8L260</accession>
<proteinExistence type="predicted"/>
<feature type="transmembrane region" description="Helical" evidence="1">
    <location>
        <begin position="42"/>
        <end position="60"/>
    </location>
</feature>
<name>A0A6V8L260_9ACTN</name>
<feature type="transmembrane region" description="Helical" evidence="1">
    <location>
        <begin position="110"/>
        <end position="130"/>
    </location>
</feature>
<keyword evidence="3" id="KW-1185">Reference proteome</keyword>
<reference evidence="2 3" key="2">
    <citation type="submission" date="2020-03" db="EMBL/GenBank/DDBJ databases">
        <authorList>
            <person name="Ichikawa N."/>
            <person name="Kimura A."/>
            <person name="Kitahashi Y."/>
            <person name="Uohara A."/>
        </authorList>
    </citation>
    <scope>NUCLEOTIDE SEQUENCE [LARGE SCALE GENOMIC DNA]</scope>
    <source>
        <strain evidence="2 3">NBRC 108638</strain>
    </source>
</reference>
<dbReference type="Proteomes" id="UP000482960">
    <property type="component" value="Unassembled WGS sequence"/>
</dbReference>
<protein>
    <recommendedName>
        <fullName evidence="4">Integral membrane protein</fullName>
    </recommendedName>
</protein>
<evidence type="ECO:0000313" key="3">
    <source>
        <dbReference type="Proteomes" id="UP000482960"/>
    </source>
</evidence>
<reference evidence="2 3" key="1">
    <citation type="submission" date="2020-03" db="EMBL/GenBank/DDBJ databases">
        <title>Whole genome shotgun sequence of Phytohabitans rumicis NBRC 108638.</title>
        <authorList>
            <person name="Komaki H."/>
            <person name="Tamura T."/>
        </authorList>
    </citation>
    <scope>NUCLEOTIDE SEQUENCE [LARGE SCALE GENOMIC DNA]</scope>
    <source>
        <strain evidence="2 3">NBRC 108638</strain>
    </source>
</reference>
<gene>
    <name evidence="2" type="ORF">Prum_050150</name>
</gene>
<dbReference type="EMBL" id="BLPG01000001">
    <property type="protein sequence ID" value="GFJ91373.1"/>
    <property type="molecule type" value="Genomic_DNA"/>
</dbReference>
<dbReference type="AlphaFoldDB" id="A0A6V8L260"/>
<dbReference type="RefSeq" id="WP_173078482.1">
    <property type="nucleotide sequence ID" value="NZ_BAABJB010000010.1"/>
</dbReference>